<dbReference type="Pfam" id="PF00069">
    <property type="entry name" value="Pkinase"/>
    <property type="match status" value="2"/>
</dbReference>
<proteinExistence type="evidence at protein level"/>
<feature type="compositionally biased region" description="Polar residues" evidence="9">
    <location>
        <begin position="313"/>
        <end position="354"/>
    </location>
</feature>
<dbReference type="GO" id="GO:0005516">
    <property type="term" value="F:calmodulin binding"/>
    <property type="evidence" value="ECO:0007669"/>
    <property type="project" value="UniProtKB-KW"/>
</dbReference>
<dbReference type="Ensembl" id="ENST00000466940.5">
    <property type="protein sequence ID" value="ENSP00000420724.1"/>
    <property type="gene ID" value="ENSG00000164076.17"/>
</dbReference>
<accession>E7ETR1</accession>
<reference evidence="11 12" key="1">
    <citation type="journal article" date="2001" name="Nature">
        <title>Initial sequencing and analysis of the human genome.</title>
        <authorList>
            <consortium name="International Human Genome Sequencing Consortium"/>
            <person name="Lander E.S."/>
            <person name="Linton L.M."/>
            <person name="Birren B."/>
            <person name="Nusbaum C."/>
            <person name="Zody M.C."/>
            <person name="Baldwin J."/>
            <person name="Devon K."/>
            <person name="Dewar K."/>
            <person name="Doyle M."/>
            <person name="FitzHugh W."/>
            <person name="Funke R."/>
            <person name="Gage D."/>
            <person name="Harris K."/>
            <person name="Heaford A."/>
            <person name="Howland J."/>
            <person name="Kann L."/>
            <person name="Lehoczky J."/>
            <person name="LeVine R."/>
            <person name="McEwan P."/>
            <person name="McKernan K."/>
            <person name="Meldrim J."/>
            <person name="Mesirov J.P."/>
            <person name="Miranda C."/>
            <person name="Morris W."/>
            <person name="Naylor J."/>
            <person name="Raymond C."/>
            <person name="Rosetti M."/>
            <person name="Santos R."/>
            <person name="Sheridan A."/>
            <person name="Sougnez C."/>
            <person name="Stange-Thomann N."/>
            <person name="Stojanovic N."/>
            <person name="Subramanian A."/>
            <person name="Wyman D."/>
            <person name="Rogers J."/>
            <person name="Sulston J."/>
            <person name="Ainscough R."/>
            <person name="Beck S."/>
            <person name="Bentley D."/>
            <person name="Burton J."/>
            <person name="Clee C."/>
            <person name="Carter N."/>
            <person name="Coulson A."/>
            <person name="Deadman R."/>
            <person name="Deloukas P."/>
            <person name="Dunham A."/>
            <person name="Dunham I."/>
            <person name="Durbin R."/>
            <person name="French L."/>
            <person name="Grafham D."/>
            <person name="Gregory S."/>
            <person name="Hubbard T."/>
            <person name="Humphray S."/>
            <person name="Hunt A."/>
            <person name="Jones M."/>
            <person name="Lloyd C."/>
            <person name="McMurray A."/>
            <person name="Matthews L."/>
            <person name="Mercer S."/>
            <person name="Milne S."/>
            <person name="Mullikin J.C."/>
            <person name="Mungall A."/>
            <person name="Plumb R."/>
            <person name="Ross M."/>
            <person name="Shownkeen R."/>
            <person name="Sims S."/>
            <person name="Waterston R.H."/>
            <person name="Wilson R.K."/>
            <person name="Hillier L.W."/>
            <person name="McPherson J.D."/>
            <person name="Marra M.A."/>
            <person name="Mardis E.R."/>
            <person name="Fulton L.A."/>
            <person name="Chinwalla A.T."/>
            <person name="Pepin K.H."/>
            <person name="Gish W.R."/>
            <person name="Chissoe S.L."/>
            <person name="Wendl M.C."/>
            <person name="Delehaunty K.D."/>
            <person name="Miner T.L."/>
            <person name="Delehaunty A."/>
            <person name="Kramer J.B."/>
            <person name="Cook L.L."/>
            <person name="Fulton R.S."/>
            <person name="Johnson D.L."/>
            <person name="Minx P.J."/>
            <person name="Clifton S.W."/>
            <person name="Hawkins T."/>
            <person name="Branscomb E."/>
            <person name="Predki P."/>
            <person name="Richardson P."/>
            <person name="Wenning S."/>
            <person name="Slezak T."/>
            <person name="Doggett N."/>
            <person name="Cheng J.F."/>
            <person name="Olsen A."/>
            <person name="Lucas S."/>
            <person name="Elkin C."/>
            <person name="Uberbacher E."/>
            <person name="Frazier M."/>
            <person name="Gibbs R.A."/>
            <person name="Muzny D.M."/>
            <person name="Scherer S.E."/>
            <person name="Bouck J.B."/>
            <person name="Sodergren E.J."/>
            <person name="Worley K.C."/>
            <person name="Rives C.M."/>
            <person name="Gorrell J.H."/>
            <person name="Metzker M.L."/>
            <person name="Naylor S.L."/>
            <person name="Kucherlapati R.S."/>
            <person name="Nelson D.L."/>
            <person name="Weinstock G.M."/>
            <person name="Sakaki Y."/>
            <person name="Fujiyama A."/>
            <person name="Hattori M."/>
            <person name="Yada T."/>
            <person name="Toyoda A."/>
            <person name="Itoh T."/>
            <person name="Kawagoe C."/>
            <person name="Watanabe H."/>
            <person name="Totoki Y."/>
            <person name="Taylor T."/>
            <person name="Weissenbach J."/>
            <person name="Heilig R."/>
            <person name="Saurin W."/>
            <person name="Artiguenave F."/>
            <person name="Brottier P."/>
            <person name="Bruls T."/>
            <person name="Pelletier E."/>
            <person name="Robert C."/>
            <person name="Wincker P."/>
            <person name="Smith D.R."/>
            <person name="Doucette-Stamm L."/>
            <person name="Rubenfield M."/>
            <person name="Weinstock K."/>
            <person name="Lee H.M."/>
            <person name="Dubois J."/>
            <person name="Rosenthal A."/>
            <person name="Platzer M."/>
            <person name="Nyakatura G."/>
            <person name="Taudien S."/>
            <person name="Rump A."/>
            <person name="Yang H."/>
            <person name="Yu J."/>
            <person name="Wang J."/>
            <person name="Huang G."/>
            <person name="Gu J."/>
            <person name="Hood L."/>
            <person name="Rowen L."/>
            <person name="Madan A."/>
            <person name="Qin S."/>
            <person name="Davis R.W."/>
            <person name="Federspiel N.A."/>
            <person name="Abola A.P."/>
            <person name="Proctor M.J."/>
            <person name="Myers R.M."/>
            <person name="Schmutz J."/>
            <person name="Dickson M."/>
            <person name="Grimwood J."/>
            <person name="Cox D.R."/>
            <person name="Olson M.V."/>
            <person name="Kaul R."/>
            <person name="Raymond C."/>
            <person name="Shimizu N."/>
            <person name="Kawasaki K."/>
            <person name="Minoshima S."/>
            <person name="Evans G.A."/>
            <person name="Athanasiou M."/>
            <person name="Schultz R."/>
            <person name="Roe B.A."/>
            <person name="Chen F."/>
            <person name="Pan H."/>
            <person name="Ramser J."/>
            <person name="Lehrach H."/>
            <person name="Reinhardt R."/>
            <person name="McCombie W.R."/>
            <person name="de la Bastide M."/>
            <person name="Dedhia N."/>
            <person name="Blocker H."/>
            <person name="Hornischer K."/>
            <person name="Nordsiek G."/>
            <person name="Agarwala R."/>
            <person name="Aravind L."/>
            <person name="Bailey J.A."/>
            <person name="Bateman A."/>
            <person name="Batzoglou S."/>
            <person name="Birney E."/>
            <person name="Bork P."/>
            <person name="Brown D.G."/>
            <person name="Burge C.B."/>
            <person name="Cerutti L."/>
            <person name="Chen H.C."/>
            <person name="Church D."/>
            <person name="Clamp M."/>
            <person name="Copley R.R."/>
            <person name="Doerks T."/>
            <person name="Eddy S.R."/>
            <person name="Eichler E.E."/>
            <person name="Furey T.S."/>
            <person name="Galagan J."/>
            <person name="Gilbert J.G."/>
            <person name="Harmon C."/>
            <person name="Hayashizaki Y."/>
            <person name="Haussler D."/>
            <person name="Hermjakob H."/>
            <person name="Hokamp K."/>
            <person name="Jang W."/>
            <person name="Johnson L.S."/>
            <person name="Jones T.A."/>
            <person name="Kasif S."/>
            <person name="Kaspryzk A."/>
            <person name="Kennedy S."/>
            <person name="Kent W.J."/>
            <person name="Kitts P."/>
            <person name="Koonin E.V."/>
            <person name="Korf I."/>
            <person name="Kulp D."/>
            <person name="Lancet D."/>
            <person name="Lowe T.M."/>
            <person name="McLysaght A."/>
            <person name="Mikkelsen T."/>
            <person name="Moran J.V."/>
            <person name="Mulder N."/>
            <person name="Pollara V.J."/>
            <person name="Ponting C.P."/>
            <person name="Schuler G."/>
            <person name="Schultz J."/>
            <person name="Slater G."/>
            <person name="Smit A.F."/>
            <person name="Stupka E."/>
            <person name="Szustakowski J."/>
            <person name="Thierry-Mieg D."/>
            <person name="Thierry-Mieg J."/>
            <person name="Wagner L."/>
            <person name="Wallis J."/>
            <person name="Wheeler R."/>
            <person name="Williams A."/>
            <person name="Wolf Y.I."/>
            <person name="Wolfe K.H."/>
            <person name="Yang S.P."/>
            <person name="Yeh R.F."/>
            <person name="Collins F."/>
            <person name="Guyer M.S."/>
            <person name="Peterson J."/>
            <person name="Felsenfeld A."/>
            <person name="Wetterstrand K.A."/>
            <person name="Patrinos A."/>
            <person name="Morgan M.J."/>
            <person name="de Jong P."/>
            <person name="Catanese J.J."/>
            <person name="Osoegawa K."/>
            <person name="Shizuya H."/>
            <person name="Choi S."/>
            <person name="Chen Y.J."/>
        </authorList>
    </citation>
    <scope>NUCLEOTIDE SEQUENCE [LARGE SCALE GENOMIC DNA]</scope>
</reference>
<dbReference type="UCSC" id="uc011bda.2">
    <property type="organism name" value="human"/>
</dbReference>
<evidence type="ECO:0000256" key="8">
    <source>
        <dbReference type="ARBA" id="ARBA00039200"/>
    </source>
</evidence>
<keyword evidence="5" id="KW-0472">Membrane</keyword>
<dbReference type="EMBL" id="AC105935">
    <property type="status" value="NOT_ANNOTATED_CDS"/>
    <property type="molecule type" value="Genomic_DNA"/>
</dbReference>
<evidence type="ECO:0000313" key="11">
    <source>
        <dbReference type="Ensembl" id="ENSP00000420724.1"/>
    </source>
</evidence>
<dbReference type="PANTHER" id="PTHR24347">
    <property type="entry name" value="SERINE/THREONINE-PROTEIN KINASE"/>
    <property type="match status" value="1"/>
</dbReference>
<dbReference type="MassIVE" id="E7ETR1"/>
<evidence type="ECO:0007829" key="14">
    <source>
        <dbReference type="ProteomicsDB" id="E7ETR1"/>
    </source>
</evidence>
<dbReference type="FunFam" id="1.10.510.10:FF:000188">
    <property type="entry name" value="CaM kinase-like vesicle-associated, like"/>
    <property type="match status" value="1"/>
</dbReference>
<reference evidence="11" key="5">
    <citation type="submission" date="2025-09" db="UniProtKB">
        <authorList>
            <consortium name="Ensembl"/>
        </authorList>
    </citation>
    <scope>IDENTIFICATION</scope>
</reference>
<keyword evidence="13 14" id="KW-1267">Proteomics identification</keyword>
<evidence type="ECO:0000259" key="10">
    <source>
        <dbReference type="PROSITE" id="PS50011"/>
    </source>
</evidence>
<dbReference type="SMR" id="E7ETR1"/>
<feature type="compositionally biased region" description="Low complexity" evidence="9">
    <location>
        <begin position="288"/>
        <end position="304"/>
    </location>
</feature>
<gene>
    <name evidence="11" type="primary">CAMKV</name>
</gene>
<dbReference type="Gene3D" id="3.30.200.20">
    <property type="entry name" value="Phosphorylase Kinase, domain 1"/>
    <property type="match status" value="1"/>
</dbReference>
<keyword evidence="12" id="KW-1185">Reference proteome</keyword>
<dbReference type="Antibodypedia" id="2091">
    <property type="antibodies" value="210 antibodies from 29 providers"/>
</dbReference>
<dbReference type="Ensembl" id="ENST00000466940.5">
    <property type="protein sequence ID" value="ENSP00000420724.1"/>
    <property type="gene ID" value="ENSG00000164076.18"/>
</dbReference>
<dbReference type="VEuPathDB" id="HostDB:ENSG00000164076"/>
<keyword evidence="6" id="KW-0968">Cytoplasmic vesicle</keyword>
<dbReference type="Bgee" id="ENSG00000164076">
    <property type="expression patterns" value="Expressed in cortical plate and 100 other cell types or tissues"/>
</dbReference>
<evidence type="ECO:0000256" key="4">
    <source>
        <dbReference type="ARBA" id="ARBA00022860"/>
    </source>
</evidence>
<dbReference type="FunFam" id="3.30.200.20:FF:000155">
    <property type="entry name" value="CaM kinase-like vesicle-associated, like"/>
    <property type="match status" value="1"/>
</dbReference>
<feature type="region of interest" description="Disordered" evidence="9">
    <location>
        <begin position="284"/>
        <end position="427"/>
    </location>
</feature>
<name>E7ETR1_HUMAN</name>
<organism evidence="11 12">
    <name type="scientific">Homo sapiens</name>
    <name type="common">Human</name>
    <dbReference type="NCBI Taxonomy" id="9606"/>
    <lineage>
        <taxon>Eukaryota</taxon>
        <taxon>Metazoa</taxon>
        <taxon>Chordata</taxon>
        <taxon>Craniata</taxon>
        <taxon>Vertebrata</taxon>
        <taxon>Euteleostomi</taxon>
        <taxon>Mammalia</taxon>
        <taxon>Eutheria</taxon>
        <taxon>Euarchontoglires</taxon>
        <taxon>Primates</taxon>
        <taxon>Haplorrhini</taxon>
        <taxon>Catarrhini</taxon>
        <taxon>Hominidae</taxon>
        <taxon>Homo</taxon>
    </lineage>
</organism>
<sequence length="427" mass="46669">MPFGCVTLGDKKNYNQPSEVTDRYDLGQVIKTEEFCEIFRAKDKTTGKLHTCKKFQKRDGRKVRKAAKNEIGILKMVKHPNILQLVDVFVTRKEYFIFLELNLKLENLVYYNRLKNSKIVISDFHLAKLENGLIKEPCGTPEYLAPEVVGRQRYGRPVDCWAIGVIMYILLSGNPPFYEEVEEDDYENHDKNLFRKILAGDYEFDSPYWDDISQAAKDLVTRLMEVEQDQRITAEEAISHEWISGNAASDKNIKDGVCAQIEKNFARAKWKKAVRVTTLMKRLRAPEQSSTAAAQSASATDTATPGAADRSATPATDGSATPATDGSVTPATDGSITPATDGSVTPATDRSATPATDGRATPATEESTVPTTQSSAMLATKAAATPEPAMAQPDSTAPEGATGQAPPSSKGEEAAGYAQESQREEAS</sequence>
<evidence type="ECO:0000256" key="6">
    <source>
        <dbReference type="ARBA" id="ARBA00023329"/>
    </source>
</evidence>
<reference evidence="11 12" key="3">
    <citation type="journal article" date="2006" name="Nature">
        <title>The DNA sequence, annotation and analysis of human chromosome 3.</title>
        <authorList>
            <person name="Muzny D.M."/>
            <person name="Scherer S.E."/>
            <person name="Kaul R."/>
            <person name="Wang J."/>
            <person name="Yu J."/>
            <person name="Sudbrak R."/>
            <person name="Buhay C.J."/>
            <person name="Chen R."/>
            <person name="Cree A."/>
            <person name="Ding Y."/>
            <person name="Dugan-Rocha S."/>
            <person name="Gill R."/>
            <person name="Gunaratne P."/>
            <person name="Harris R.A."/>
            <person name="Hawes A.C."/>
            <person name="Hernandez J."/>
            <person name="Hodgson A.V."/>
            <person name="Hume J."/>
            <person name="Jackson A."/>
            <person name="Khan Z.M."/>
            <person name="Kovar-Smith C."/>
            <person name="Lewis L.R."/>
            <person name="Lozado R.J."/>
            <person name="Metzker M.L."/>
            <person name="Milosavljevic A."/>
            <person name="Miner G.R."/>
            <person name="Morgan M.B."/>
            <person name="Nazareth L.V."/>
            <person name="Scott G."/>
            <person name="Sodergren E."/>
            <person name="Song X.Z."/>
            <person name="Steffen D."/>
            <person name="Wei S."/>
            <person name="Wheeler D.A."/>
            <person name="Wright M.W."/>
            <person name="Worley K.C."/>
            <person name="Yuan Y."/>
            <person name="Zhang Z."/>
            <person name="Adams C.Q."/>
            <person name="Ansari-Lari M.A."/>
            <person name="Ayele M."/>
            <person name="Brown M.J."/>
            <person name="Chen G."/>
            <person name="Chen Z."/>
            <person name="Clendenning J."/>
            <person name="Clerc-Blankenburg K.P."/>
            <person name="Chen R."/>
            <person name="Chen Z."/>
            <person name="Davis C."/>
            <person name="Delgado O."/>
            <person name="Dinh H.H."/>
            <person name="Dong W."/>
            <person name="Draper H."/>
            <person name="Ernst S."/>
            <person name="Fu G."/>
            <person name="Gonzalez-Garay M.L."/>
            <person name="Garcia D.K."/>
            <person name="Gillett W."/>
            <person name="Gu J."/>
            <person name="Hao B."/>
            <person name="Haugen E."/>
            <person name="Havlak P."/>
            <person name="He X."/>
            <person name="Hennig S."/>
            <person name="Hu S."/>
            <person name="Huang W."/>
            <person name="Jackson L.R."/>
            <person name="Jacob L.S."/>
            <person name="Kelly S.H."/>
            <person name="Kube M."/>
            <person name="Levy R."/>
            <person name="Li Z."/>
            <person name="Liu B."/>
            <person name="Liu J."/>
            <person name="Liu W."/>
            <person name="Lu J."/>
            <person name="Maheshwari M."/>
            <person name="Nguyen B.V."/>
            <person name="Okwuonu G.O."/>
            <person name="Palmeiri A."/>
            <person name="Pasternak S."/>
            <person name="Perez L.M."/>
            <person name="Phelps K.A."/>
            <person name="Plopper F.J."/>
            <person name="Qiang B."/>
            <person name="Raymond C."/>
            <person name="Rodriguez R."/>
            <person name="Saenphimmachak C."/>
            <person name="Santibanez J."/>
            <person name="Shen H."/>
            <person name="Shen Y."/>
            <person name="Subramanian S."/>
            <person name="Tabor P.E."/>
            <person name="Verduzco D."/>
            <person name="Waldron L."/>
            <person name="Wang J."/>
            <person name="Wang J."/>
            <person name="Wang Q."/>
            <person name="Williams G.A."/>
            <person name="Wong G.K."/>
            <person name="Yao Z."/>
            <person name="Zhang J."/>
            <person name="Zhang X."/>
            <person name="Zhao G."/>
            <person name="Zhou J."/>
            <person name="Zhou Y."/>
            <person name="Nelson D."/>
            <person name="Lehrach H."/>
            <person name="Reinhardt R."/>
            <person name="Naylor S.L."/>
            <person name="Yang H."/>
            <person name="Olson M."/>
            <person name="Weinstock G."/>
            <person name="Gibbs R.A."/>
        </authorList>
    </citation>
    <scope>NUCLEOTIDE SEQUENCE [LARGE SCALE GENOMIC DNA]</scope>
</reference>
<dbReference type="SUPFAM" id="SSF56112">
    <property type="entry name" value="Protein kinase-like (PK-like)"/>
    <property type="match status" value="1"/>
</dbReference>
<comment type="subcellular location">
    <subcellularLocation>
        <location evidence="2">Cytoplasmic vesicle membrane</location>
        <topology evidence="2">Peripheral membrane protein</topology>
    </subcellularLocation>
</comment>
<dbReference type="SMART" id="SM00220">
    <property type="entry name" value="S_TKc"/>
    <property type="match status" value="1"/>
</dbReference>
<reference evidence="11 12" key="2">
    <citation type="journal article" date="2004" name="Nature">
        <title>Finishing the euchromatic sequence of the human genome.</title>
        <authorList>
            <consortium name="International Human Genome Sequencing Consortium"/>
        </authorList>
    </citation>
    <scope>NUCLEOTIDE SEQUENCE [LARGE SCALE GENOMIC DNA]</scope>
</reference>
<dbReference type="HGNC" id="HGNC:28788">
    <property type="gene designation" value="CAMKV"/>
</dbReference>
<evidence type="ECO:0000256" key="3">
    <source>
        <dbReference type="ARBA" id="ARBA00006692"/>
    </source>
</evidence>
<feature type="compositionally biased region" description="Polar residues" evidence="9">
    <location>
        <begin position="364"/>
        <end position="377"/>
    </location>
</feature>
<dbReference type="InterPro" id="IPR011009">
    <property type="entry name" value="Kinase-like_dom_sf"/>
</dbReference>
<feature type="domain" description="Protein kinase" evidence="10">
    <location>
        <begin position="1"/>
        <end position="243"/>
    </location>
</feature>
<reference evidence="11" key="4">
    <citation type="submission" date="2025-08" db="UniProtKB">
        <authorList>
            <consortium name="Ensembl"/>
        </authorList>
    </citation>
    <scope>IDENTIFICATION</scope>
</reference>
<evidence type="ECO:0000256" key="7">
    <source>
        <dbReference type="ARBA" id="ARBA00038588"/>
    </source>
</evidence>
<dbReference type="Gene3D" id="1.10.510.10">
    <property type="entry name" value="Transferase(Phosphotransferase) domain 1"/>
    <property type="match status" value="1"/>
</dbReference>
<dbReference type="GO" id="GO:0004672">
    <property type="term" value="F:protein kinase activity"/>
    <property type="evidence" value="ECO:0007669"/>
    <property type="project" value="InterPro"/>
</dbReference>
<dbReference type="GeneTree" id="ENSGT00940000156468"/>
<dbReference type="EMBL" id="AC139451">
    <property type="status" value="NOT_ANNOTATED_CDS"/>
    <property type="molecule type" value="Genomic_DNA"/>
</dbReference>
<comment type="cofactor">
    <cofactor evidence="1">
        <name>Ca(2+)</name>
        <dbReference type="ChEBI" id="CHEBI:29108"/>
    </cofactor>
</comment>
<dbReference type="InterPro" id="IPR000719">
    <property type="entry name" value="Prot_kinase_dom"/>
</dbReference>
<evidence type="ECO:0007829" key="13">
    <source>
        <dbReference type="PeptideAtlas" id="E7ETR1"/>
    </source>
</evidence>
<dbReference type="GO" id="GO:0045202">
    <property type="term" value="C:synapse"/>
    <property type="evidence" value="ECO:0007669"/>
    <property type="project" value="UniProtKB-ARBA"/>
</dbReference>
<evidence type="ECO:0000313" key="12">
    <source>
        <dbReference type="Proteomes" id="UP000005640"/>
    </source>
</evidence>
<dbReference type="GO" id="GO:0005524">
    <property type="term" value="F:ATP binding"/>
    <property type="evidence" value="ECO:0007669"/>
    <property type="project" value="InterPro"/>
</dbReference>
<dbReference type="OpenTargets" id="ENSG00000164076"/>
<dbReference type="GO" id="GO:0030659">
    <property type="term" value="C:cytoplasmic vesicle membrane"/>
    <property type="evidence" value="ECO:0007669"/>
    <property type="project" value="UniProtKB-SubCell"/>
</dbReference>
<dbReference type="PROSITE" id="PS50011">
    <property type="entry name" value="PROTEIN_KINASE_DOM"/>
    <property type="match status" value="1"/>
</dbReference>
<keyword evidence="4" id="KW-0112">Calmodulin-binding</keyword>
<dbReference type="ExpressionAtlas" id="E7ETR1">
    <property type="expression patterns" value="baseline and differential"/>
</dbReference>
<evidence type="ECO:0000256" key="2">
    <source>
        <dbReference type="ARBA" id="ARBA00004284"/>
    </source>
</evidence>
<comment type="subunit">
    <text evidence="7">Interacts with calmodulin, in the presence of calcium.</text>
</comment>
<evidence type="ECO:0000256" key="1">
    <source>
        <dbReference type="ARBA" id="ARBA00001913"/>
    </source>
</evidence>
<dbReference type="Proteomes" id="UP000005640">
    <property type="component" value="Chromosome 3"/>
</dbReference>
<comment type="similarity">
    <text evidence="3">Belongs to the protein kinase superfamily. CAMK Ser/Thr protein kinase family.</text>
</comment>
<dbReference type="ChiTaRS" id="CAMKV">
    <property type="organism name" value="human"/>
</dbReference>
<dbReference type="OrthoDB" id="40902at2759"/>
<dbReference type="ProteomicsDB" id="18268"/>
<evidence type="ECO:0000256" key="9">
    <source>
        <dbReference type="SAM" id="MobiDB-lite"/>
    </source>
</evidence>
<evidence type="ECO:0000256" key="5">
    <source>
        <dbReference type="ARBA" id="ARBA00023136"/>
    </source>
</evidence>
<dbReference type="AlphaFoldDB" id="E7ETR1"/>
<protein>
    <recommendedName>
        <fullName evidence="8">CaM kinase-like vesicle-associated protein</fullName>
    </recommendedName>
</protein>